<protein>
    <submittedName>
        <fullName evidence="1">Uncharacterized protein</fullName>
    </submittedName>
</protein>
<gene>
    <name evidence="1" type="ORF">MJO28_005823</name>
</gene>
<comment type="caution">
    <text evidence="1">The sequence shown here is derived from an EMBL/GenBank/DDBJ whole genome shotgun (WGS) entry which is preliminary data.</text>
</comment>
<dbReference type="Proteomes" id="UP001060170">
    <property type="component" value="Chromosome 6"/>
</dbReference>
<proteinExistence type="predicted"/>
<sequence length="123" mass="14339">WENIWIEEIQDISSIWESLIHQDSSNHKKIFSSGIYLITNIFTDLEKHQLVTKESLIFSMNNMNGAKLISDYAITQFFHVDGLRMEDIYTNFDLKLSLQESPFTGKMQGLLMCHFESGNMEIN</sequence>
<evidence type="ECO:0000313" key="1">
    <source>
        <dbReference type="EMBL" id="KAI7953276.1"/>
    </source>
</evidence>
<evidence type="ECO:0000313" key="2">
    <source>
        <dbReference type="Proteomes" id="UP001060170"/>
    </source>
</evidence>
<reference evidence="2" key="2">
    <citation type="journal article" date="2018" name="Mol. Plant Microbe Interact.">
        <title>Genome sequence resources for the wheat stripe rust pathogen (Puccinia striiformis f. sp. tritici) and the barley stripe rust pathogen (Puccinia striiformis f. sp. hordei).</title>
        <authorList>
            <person name="Xia C."/>
            <person name="Wang M."/>
            <person name="Yin C."/>
            <person name="Cornejo O.E."/>
            <person name="Hulbert S.H."/>
            <person name="Chen X."/>
        </authorList>
    </citation>
    <scope>NUCLEOTIDE SEQUENCE [LARGE SCALE GENOMIC DNA]</scope>
    <source>
        <strain evidence="2">93-210</strain>
    </source>
</reference>
<dbReference type="EMBL" id="CM045870">
    <property type="protein sequence ID" value="KAI7953276.1"/>
    <property type="molecule type" value="Genomic_DNA"/>
</dbReference>
<keyword evidence="2" id="KW-1185">Reference proteome</keyword>
<reference evidence="2" key="1">
    <citation type="journal article" date="2018" name="BMC Genomics">
        <title>Genomic insights into host adaptation between the wheat stripe rust pathogen (Puccinia striiformis f. sp. tritici) and the barley stripe rust pathogen (Puccinia striiformis f. sp. hordei).</title>
        <authorList>
            <person name="Xia C."/>
            <person name="Wang M."/>
            <person name="Yin C."/>
            <person name="Cornejo O.E."/>
            <person name="Hulbert S.H."/>
            <person name="Chen X."/>
        </authorList>
    </citation>
    <scope>NUCLEOTIDE SEQUENCE [LARGE SCALE GENOMIC DNA]</scope>
    <source>
        <strain evidence="2">93-210</strain>
    </source>
</reference>
<feature type="non-terminal residue" evidence="1">
    <location>
        <position position="1"/>
    </location>
</feature>
<accession>A0ACC0EIN4</accession>
<name>A0ACC0EIN4_9BASI</name>
<reference evidence="1 2" key="3">
    <citation type="journal article" date="2022" name="Microbiol. Spectr.">
        <title>Folding features and dynamics of 3D genome architecture in plant fungal pathogens.</title>
        <authorList>
            <person name="Xia C."/>
        </authorList>
    </citation>
    <scope>NUCLEOTIDE SEQUENCE [LARGE SCALE GENOMIC DNA]</scope>
    <source>
        <strain evidence="1 2">93-210</strain>
    </source>
</reference>
<organism evidence="1 2">
    <name type="scientific">Puccinia striiformis f. sp. tritici</name>
    <dbReference type="NCBI Taxonomy" id="168172"/>
    <lineage>
        <taxon>Eukaryota</taxon>
        <taxon>Fungi</taxon>
        <taxon>Dikarya</taxon>
        <taxon>Basidiomycota</taxon>
        <taxon>Pucciniomycotina</taxon>
        <taxon>Pucciniomycetes</taxon>
        <taxon>Pucciniales</taxon>
        <taxon>Pucciniaceae</taxon>
        <taxon>Puccinia</taxon>
    </lineage>
</organism>